<dbReference type="RefSeq" id="WP_249298327.1">
    <property type="nucleotide sequence ID" value="NZ_JACRSX010000017.1"/>
</dbReference>
<dbReference type="PANTHER" id="PTHR42879">
    <property type="entry name" value="3-OXOACYL-(ACYL-CARRIER-PROTEIN) REDUCTASE"/>
    <property type="match status" value="1"/>
</dbReference>
<accession>A0ABR7N3K3</accession>
<comment type="caution">
    <text evidence="4">The sequence shown here is derived from an EMBL/GenBank/DDBJ whole genome shotgun (WGS) entry which is preliminary data.</text>
</comment>
<dbReference type="InterPro" id="IPR050259">
    <property type="entry name" value="SDR"/>
</dbReference>
<name>A0ABR7N3K3_9FIRM</name>
<dbReference type="Pfam" id="PF00106">
    <property type="entry name" value="adh_short"/>
    <property type="match status" value="1"/>
</dbReference>
<dbReference type="InterPro" id="IPR020904">
    <property type="entry name" value="Sc_DH/Rdtase_CS"/>
</dbReference>
<reference evidence="4 5" key="1">
    <citation type="submission" date="2020-08" db="EMBL/GenBank/DDBJ databases">
        <title>Genome public.</title>
        <authorList>
            <person name="Liu C."/>
            <person name="Sun Q."/>
        </authorList>
    </citation>
    <scope>NUCLEOTIDE SEQUENCE [LARGE SCALE GENOMIC DNA]</scope>
    <source>
        <strain evidence="4 5">NSJ-37</strain>
    </source>
</reference>
<protein>
    <submittedName>
        <fullName evidence="4">SDR family NAD(P)-dependent oxidoreductase</fullName>
    </submittedName>
</protein>
<keyword evidence="2" id="KW-0753">Steroid metabolism</keyword>
<evidence type="ECO:0000313" key="4">
    <source>
        <dbReference type="EMBL" id="MBC8563191.1"/>
    </source>
</evidence>
<proteinExistence type="inferred from homology"/>
<comment type="similarity">
    <text evidence="1 3">Belongs to the short-chain dehydrogenases/reductases (SDR) family.</text>
</comment>
<dbReference type="PROSITE" id="PS00061">
    <property type="entry name" value="ADH_SHORT"/>
    <property type="match status" value="1"/>
</dbReference>
<keyword evidence="5" id="KW-1185">Reference proteome</keyword>
<keyword evidence="2" id="KW-0443">Lipid metabolism</keyword>
<dbReference type="Proteomes" id="UP000606193">
    <property type="component" value="Unassembled WGS sequence"/>
</dbReference>
<dbReference type="PRINTS" id="PR00081">
    <property type="entry name" value="GDHRDH"/>
</dbReference>
<dbReference type="InterPro" id="IPR002347">
    <property type="entry name" value="SDR_fam"/>
</dbReference>
<dbReference type="SUPFAM" id="SSF51735">
    <property type="entry name" value="NAD(P)-binding Rossmann-fold domains"/>
    <property type="match status" value="1"/>
</dbReference>
<dbReference type="PRINTS" id="PR00080">
    <property type="entry name" value="SDRFAMILY"/>
</dbReference>
<dbReference type="InterPro" id="IPR036291">
    <property type="entry name" value="NAD(P)-bd_dom_sf"/>
</dbReference>
<dbReference type="EMBL" id="JACRSX010000017">
    <property type="protein sequence ID" value="MBC8563191.1"/>
    <property type="molecule type" value="Genomic_DNA"/>
</dbReference>
<dbReference type="PANTHER" id="PTHR42879:SF2">
    <property type="entry name" value="3-OXOACYL-[ACYL-CARRIER-PROTEIN] REDUCTASE FABG"/>
    <property type="match status" value="1"/>
</dbReference>
<evidence type="ECO:0000256" key="3">
    <source>
        <dbReference type="RuleBase" id="RU000363"/>
    </source>
</evidence>
<evidence type="ECO:0000256" key="2">
    <source>
        <dbReference type="ARBA" id="ARBA00023221"/>
    </source>
</evidence>
<sequence>MNTHHIIITGASRGIGQAIALLYASMGWNISICCRHKSPDMEHTKAQITAAGGQYFAFYGDMGNPEDAEAFVTKSVQTFGIPEIFVNNAGISHIGLLQDMTPQQWDDLLHTNLSSVFYTSRIIIPYFLQEKHGRIINISSVWGNVGASTEAAYSASKGGVNALTKALAKELAPSGIPVNAVACGMIDTSMNAFLDPDELSALTEEIPAGRAGTPEEAAALVRQVAEAPEYMTGQIITLDGGWI</sequence>
<dbReference type="NCBIfam" id="NF047420">
    <property type="entry name" value="EF_P_mod_YmfI"/>
    <property type="match status" value="1"/>
</dbReference>
<evidence type="ECO:0000313" key="5">
    <source>
        <dbReference type="Proteomes" id="UP000606193"/>
    </source>
</evidence>
<dbReference type="Gene3D" id="3.40.50.720">
    <property type="entry name" value="NAD(P)-binding Rossmann-like Domain"/>
    <property type="match status" value="1"/>
</dbReference>
<evidence type="ECO:0000256" key="1">
    <source>
        <dbReference type="ARBA" id="ARBA00006484"/>
    </source>
</evidence>
<gene>
    <name evidence="4" type="ORF">H8704_11215</name>
</gene>
<organism evidence="4 5">
    <name type="scientific">Jutongia huaianensis</name>
    <dbReference type="NCBI Taxonomy" id="2763668"/>
    <lineage>
        <taxon>Bacteria</taxon>
        <taxon>Bacillati</taxon>
        <taxon>Bacillota</taxon>
        <taxon>Clostridia</taxon>
        <taxon>Lachnospirales</taxon>
        <taxon>Lachnospiraceae</taxon>
        <taxon>Jutongia</taxon>
    </lineage>
</organism>